<name>A0A914ZZG6_PARUN</name>
<evidence type="ECO:0000256" key="6">
    <source>
        <dbReference type="SAM" id="MobiDB-lite"/>
    </source>
</evidence>
<dbReference type="Gene3D" id="4.10.1000.10">
    <property type="entry name" value="Zinc finger, CCCH-type"/>
    <property type="match status" value="2"/>
</dbReference>
<evidence type="ECO:0000259" key="7">
    <source>
        <dbReference type="PROSITE" id="PS50103"/>
    </source>
</evidence>
<keyword evidence="2" id="KW-0677">Repeat</keyword>
<keyword evidence="1 5" id="KW-0479">Metal-binding</keyword>
<dbReference type="SMART" id="SM00356">
    <property type="entry name" value="ZnF_C3H1"/>
    <property type="match status" value="2"/>
</dbReference>
<evidence type="ECO:0000256" key="5">
    <source>
        <dbReference type="PROSITE-ProRule" id="PRU00723"/>
    </source>
</evidence>
<dbReference type="FunFam" id="4.10.1000.10:FF:000018">
    <property type="entry name" value="Zinc finger protein"/>
    <property type="match status" value="1"/>
</dbReference>
<dbReference type="PANTHER" id="PTHR12547">
    <property type="entry name" value="CCCH ZINC FINGER/TIS11-RELATED"/>
    <property type="match status" value="1"/>
</dbReference>
<dbReference type="GO" id="GO:0003730">
    <property type="term" value="F:mRNA 3'-UTR binding"/>
    <property type="evidence" value="ECO:0007669"/>
    <property type="project" value="TreeGrafter"/>
</dbReference>
<dbReference type="InterPro" id="IPR000571">
    <property type="entry name" value="Znf_CCCH"/>
</dbReference>
<evidence type="ECO:0000256" key="4">
    <source>
        <dbReference type="ARBA" id="ARBA00022833"/>
    </source>
</evidence>
<evidence type="ECO:0000256" key="3">
    <source>
        <dbReference type="ARBA" id="ARBA00022771"/>
    </source>
</evidence>
<reference evidence="9" key="1">
    <citation type="submission" date="2022-11" db="UniProtKB">
        <authorList>
            <consortium name="WormBaseParasite"/>
        </authorList>
    </citation>
    <scope>IDENTIFICATION</scope>
</reference>
<evidence type="ECO:0000256" key="2">
    <source>
        <dbReference type="ARBA" id="ARBA00022737"/>
    </source>
</evidence>
<keyword evidence="8" id="KW-1185">Reference proteome</keyword>
<dbReference type="FunFam" id="4.10.1000.10:FF:000001">
    <property type="entry name" value="zinc finger CCCH domain-containing protein 15-like"/>
    <property type="match status" value="1"/>
</dbReference>
<dbReference type="GO" id="GO:0008270">
    <property type="term" value="F:zinc ion binding"/>
    <property type="evidence" value="ECO:0007669"/>
    <property type="project" value="UniProtKB-KW"/>
</dbReference>
<dbReference type="AlphaFoldDB" id="A0A914ZZG6"/>
<feature type="zinc finger region" description="C3H1-type" evidence="5">
    <location>
        <begin position="207"/>
        <end position="235"/>
    </location>
</feature>
<dbReference type="PANTHER" id="PTHR12547:SF144">
    <property type="entry name" value="C3H1-TYPE DOMAIN-CONTAINING PROTEIN"/>
    <property type="match status" value="1"/>
</dbReference>
<dbReference type="GO" id="GO:0080090">
    <property type="term" value="P:regulation of primary metabolic process"/>
    <property type="evidence" value="ECO:0007669"/>
    <property type="project" value="UniProtKB-ARBA"/>
</dbReference>
<feature type="compositionally biased region" description="Polar residues" evidence="6">
    <location>
        <begin position="12"/>
        <end position="22"/>
    </location>
</feature>
<dbReference type="InterPro" id="IPR036855">
    <property type="entry name" value="Znf_CCCH_sf"/>
</dbReference>
<sequence length="387" mass="42927">MSNLVADAGIPQETQNQKTLPPLTSSCTSANSLIPMGLASLPVPDHLRQFVLSNYPVDRDSAMFVCGDEPQRIYVVQNNSLQYVDLCCVRPPFGQAVIPLSTRSAEEVGADGRVSSLSSVEFTANANLPGNKASKISQFEWQAMSDIERSTVQKERHKTNAYKTTLCREFRNTGECGYGAECRFAHGQSELRLPRQVMDWVRIAHPKYKTQLCNKFVMLGRCPYGSRCNFIHRRPSELIDMQQGNRLKVGAEVERTTMAMRAVSDTIGRCHQISPSLSGVVPSNQMAHEGSYGAYGEGQKGAHLSEQLIGFRSQKASEKERGERTVVERKSVDMQVPWEHSVVQRSQCLNDESEVNILGSMFSSWLLDDVESAFSQSCFPQVGSSSS</sequence>
<dbReference type="PROSITE" id="PS50103">
    <property type="entry name" value="ZF_C3H1"/>
    <property type="match status" value="2"/>
</dbReference>
<dbReference type="SUPFAM" id="SSF90229">
    <property type="entry name" value="CCCH zinc finger"/>
    <property type="match status" value="2"/>
</dbReference>
<evidence type="ECO:0000313" key="9">
    <source>
        <dbReference type="WBParaSite" id="PgE019_g004_t02"/>
    </source>
</evidence>
<evidence type="ECO:0000313" key="8">
    <source>
        <dbReference type="Proteomes" id="UP000887569"/>
    </source>
</evidence>
<dbReference type="GO" id="GO:0043186">
    <property type="term" value="C:P granule"/>
    <property type="evidence" value="ECO:0007669"/>
    <property type="project" value="UniProtKB-ARBA"/>
</dbReference>
<dbReference type="GO" id="GO:0030154">
    <property type="term" value="P:cell differentiation"/>
    <property type="evidence" value="ECO:0007669"/>
    <property type="project" value="UniProtKB-ARBA"/>
</dbReference>
<evidence type="ECO:0000256" key="1">
    <source>
        <dbReference type="ARBA" id="ARBA00022723"/>
    </source>
</evidence>
<protein>
    <submittedName>
        <fullName evidence="9">C3H1-type domain-containing protein</fullName>
    </submittedName>
</protein>
<accession>A0A914ZZG6</accession>
<feature type="region of interest" description="Disordered" evidence="6">
    <location>
        <begin position="1"/>
        <end position="22"/>
    </location>
</feature>
<organism evidence="8 9">
    <name type="scientific">Parascaris univalens</name>
    <name type="common">Nematode worm</name>
    <dbReference type="NCBI Taxonomy" id="6257"/>
    <lineage>
        <taxon>Eukaryota</taxon>
        <taxon>Metazoa</taxon>
        <taxon>Ecdysozoa</taxon>
        <taxon>Nematoda</taxon>
        <taxon>Chromadorea</taxon>
        <taxon>Rhabditida</taxon>
        <taxon>Spirurina</taxon>
        <taxon>Ascaridomorpha</taxon>
        <taxon>Ascaridoidea</taxon>
        <taxon>Ascarididae</taxon>
        <taxon>Parascaris</taxon>
    </lineage>
</organism>
<feature type="domain" description="C3H1-type" evidence="7">
    <location>
        <begin position="161"/>
        <end position="189"/>
    </location>
</feature>
<dbReference type="Proteomes" id="UP000887569">
    <property type="component" value="Unplaced"/>
</dbReference>
<feature type="domain" description="C3H1-type" evidence="7">
    <location>
        <begin position="207"/>
        <end position="235"/>
    </location>
</feature>
<dbReference type="InterPro" id="IPR045877">
    <property type="entry name" value="ZFP36-like"/>
</dbReference>
<dbReference type="GO" id="GO:0010468">
    <property type="term" value="P:regulation of gene expression"/>
    <property type="evidence" value="ECO:0007669"/>
    <property type="project" value="UniProtKB-ARBA"/>
</dbReference>
<keyword evidence="3 5" id="KW-0863">Zinc-finger</keyword>
<dbReference type="WBParaSite" id="PgE019_g004_t02">
    <property type="protein sequence ID" value="PgE019_g004_t02"/>
    <property type="gene ID" value="PgE019_g004"/>
</dbReference>
<feature type="zinc finger region" description="C3H1-type" evidence="5">
    <location>
        <begin position="161"/>
        <end position="189"/>
    </location>
</feature>
<keyword evidence="4 5" id="KW-0862">Zinc</keyword>
<proteinExistence type="predicted"/>
<dbReference type="GO" id="GO:0005829">
    <property type="term" value="C:cytosol"/>
    <property type="evidence" value="ECO:0007669"/>
    <property type="project" value="TreeGrafter"/>
</dbReference>
<dbReference type="Pfam" id="PF00642">
    <property type="entry name" value="zf-CCCH"/>
    <property type="match status" value="2"/>
</dbReference>